<keyword evidence="3" id="KW-1185">Reference proteome</keyword>
<name>A0A4Y6EIQ0_9CAUD</name>
<dbReference type="Proteomes" id="UP000318375">
    <property type="component" value="Segment"/>
</dbReference>
<evidence type="ECO:0000313" key="2">
    <source>
        <dbReference type="EMBL" id="QDF18608.1"/>
    </source>
</evidence>
<evidence type="ECO:0000256" key="1">
    <source>
        <dbReference type="SAM" id="MobiDB-lite"/>
    </source>
</evidence>
<evidence type="ECO:0000313" key="3">
    <source>
        <dbReference type="Proteomes" id="UP000318375"/>
    </source>
</evidence>
<sequence length="176" mass="19491">MSRLTIKSSKLGESFTMNVTQFRSPMSAEIQSAQVRRQLHHFPIRAGQPDIQFTVVYASQEEKTAFESFVRRSHLAALYYDDAHLTLSWPERNINNWTAYFNGYQVNTRRFEVASTTTFGMSVISGLVSSMTAGSTAITPFSSVLGDQIRSLMNGRGQDDILSPPQRGSGGAGRTA</sequence>
<reference evidence="2 3" key="1">
    <citation type="submission" date="2019-05" db="EMBL/GenBank/DDBJ databases">
        <authorList>
            <person name="Pope W.H."/>
            <person name="Garlena R.A."/>
            <person name="Russell D.A."/>
            <person name="Jacobs-Sera D."/>
            <person name="Hatfull G.F."/>
        </authorList>
    </citation>
    <scope>NUCLEOTIDE SEQUENCE [LARGE SCALE GENOMIC DNA]</scope>
</reference>
<gene>
    <name evidence="2" type="primary">122</name>
    <name evidence="2" type="ORF">SEA_PUPPER_122</name>
</gene>
<feature type="region of interest" description="Disordered" evidence="1">
    <location>
        <begin position="155"/>
        <end position="176"/>
    </location>
</feature>
<dbReference type="RefSeq" id="YP_010058910.1">
    <property type="nucleotide sequence ID" value="NC_054723.1"/>
</dbReference>
<dbReference type="GeneID" id="64766141"/>
<dbReference type="EMBL" id="MK977695">
    <property type="protein sequence ID" value="QDF18608.1"/>
    <property type="molecule type" value="Genomic_DNA"/>
</dbReference>
<accession>A0A4Y6EIQ0</accession>
<protein>
    <submittedName>
        <fullName evidence="2">Uncharacterized protein</fullName>
    </submittedName>
</protein>
<organism evidence="2 3">
    <name type="scientific">Gordonia phage Pupper</name>
    <dbReference type="NCBI Taxonomy" id="2571249"/>
    <lineage>
        <taxon>Viruses</taxon>
        <taxon>Duplodnaviria</taxon>
        <taxon>Heunggongvirae</taxon>
        <taxon>Uroviricota</taxon>
        <taxon>Caudoviricetes</taxon>
        <taxon>Puppervirus</taxon>
        <taxon>Puppervirus Pupper</taxon>
    </lineage>
</organism>
<dbReference type="KEGG" id="vg:64766141"/>
<proteinExistence type="predicted"/>